<dbReference type="SUPFAM" id="SSF52540">
    <property type="entry name" value="P-loop containing nucleoside triphosphate hydrolases"/>
    <property type="match status" value="1"/>
</dbReference>
<sequence>MAPTNQSSQFRGRPRNIVFFGETGSGKSSIINLLAGSRIAHTSNDTDSCTRINTCYKATVRNEAFNLWDTRGLGEGFLRSLFKRSSEGELRKFLRERHEKCEIDLLVYCVRGSRANKAQVKSYKVFGAVTRQLAAPVVIAVTYLERETDMEDWWTRNESSLLRLGMEFDGHACITASPIHHPQADVSRGLLQQLIARNYHWQAKRDGSYFGSPVHQGQRAPAMTGSTRGVHNDHRPGPTLPHINTTFSERQSSAGTGTYSALSIEFISSDSDIDTT</sequence>
<dbReference type="InterPro" id="IPR006073">
    <property type="entry name" value="GTP-bd"/>
</dbReference>
<dbReference type="InterPro" id="IPR027417">
    <property type="entry name" value="P-loop_NTPase"/>
</dbReference>
<evidence type="ECO:0000313" key="3">
    <source>
        <dbReference type="Proteomes" id="UP000054538"/>
    </source>
</evidence>
<dbReference type="Proteomes" id="UP000054538">
    <property type="component" value="Unassembled WGS sequence"/>
</dbReference>
<gene>
    <name evidence="2" type="ORF">PAXRUDRAFT_624711</name>
</gene>
<dbReference type="EMBL" id="KN825372">
    <property type="protein sequence ID" value="KIK91576.1"/>
    <property type="molecule type" value="Genomic_DNA"/>
</dbReference>
<organism evidence="2 3">
    <name type="scientific">Paxillus rubicundulus Ve08.2h10</name>
    <dbReference type="NCBI Taxonomy" id="930991"/>
    <lineage>
        <taxon>Eukaryota</taxon>
        <taxon>Fungi</taxon>
        <taxon>Dikarya</taxon>
        <taxon>Basidiomycota</taxon>
        <taxon>Agaricomycotina</taxon>
        <taxon>Agaricomycetes</taxon>
        <taxon>Agaricomycetidae</taxon>
        <taxon>Boletales</taxon>
        <taxon>Paxilineae</taxon>
        <taxon>Paxillaceae</taxon>
        <taxon>Paxillus</taxon>
    </lineage>
</organism>
<reference evidence="3" key="2">
    <citation type="submission" date="2015-01" db="EMBL/GenBank/DDBJ databases">
        <title>Evolutionary Origins and Diversification of the Mycorrhizal Mutualists.</title>
        <authorList>
            <consortium name="DOE Joint Genome Institute"/>
            <consortium name="Mycorrhizal Genomics Consortium"/>
            <person name="Kohler A."/>
            <person name="Kuo A."/>
            <person name="Nagy L.G."/>
            <person name="Floudas D."/>
            <person name="Copeland A."/>
            <person name="Barry K.W."/>
            <person name="Cichocki N."/>
            <person name="Veneault-Fourrey C."/>
            <person name="LaButti K."/>
            <person name="Lindquist E.A."/>
            <person name="Lipzen A."/>
            <person name="Lundell T."/>
            <person name="Morin E."/>
            <person name="Murat C."/>
            <person name="Riley R."/>
            <person name="Ohm R."/>
            <person name="Sun H."/>
            <person name="Tunlid A."/>
            <person name="Henrissat B."/>
            <person name="Grigoriev I.V."/>
            <person name="Hibbett D.S."/>
            <person name="Martin F."/>
        </authorList>
    </citation>
    <scope>NUCLEOTIDE SEQUENCE [LARGE SCALE GENOMIC DNA]</scope>
    <source>
        <strain evidence="3">Ve08.2h10</strain>
    </source>
</reference>
<keyword evidence="3" id="KW-1185">Reference proteome</keyword>
<evidence type="ECO:0000259" key="1">
    <source>
        <dbReference type="Pfam" id="PF01926"/>
    </source>
</evidence>
<dbReference type="STRING" id="930991.A0A0D0DT28"/>
<name>A0A0D0DT28_9AGAM</name>
<dbReference type="OrthoDB" id="2683170at2759"/>
<protein>
    <submittedName>
        <fullName evidence="2">Unplaced genomic scaffold scaffold_550, whole genome shotgun sequence</fullName>
    </submittedName>
</protein>
<dbReference type="Gene3D" id="3.40.50.300">
    <property type="entry name" value="P-loop containing nucleotide triphosphate hydrolases"/>
    <property type="match status" value="1"/>
</dbReference>
<dbReference type="GO" id="GO:0005525">
    <property type="term" value="F:GTP binding"/>
    <property type="evidence" value="ECO:0007669"/>
    <property type="project" value="InterPro"/>
</dbReference>
<accession>A0A0D0DT28</accession>
<evidence type="ECO:0000313" key="2">
    <source>
        <dbReference type="EMBL" id="KIK91576.1"/>
    </source>
</evidence>
<proteinExistence type="predicted"/>
<reference evidence="2 3" key="1">
    <citation type="submission" date="2014-04" db="EMBL/GenBank/DDBJ databases">
        <authorList>
            <consortium name="DOE Joint Genome Institute"/>
            <person name="Kuo A."/>
            <person name="Kohler A."/>
            <person name="Jargeat P."/>
            <person name="Nagy L.G."/>
            <person name="Floudas D."/>
            <person name="Copeland A."/>
            <person name="Barry K.W."/>
            <person name="Cichocki N."/>
            <person name="Veneault-Fourrey C."/>
            <person name="LaButti K."/>
            <person name="Lindquist E.A."/>
            <person name="Lipzen A."/>
            <person name="Lundell T."/>
            <person name="Morin E."/>
            <person name="Murat C."/>
            <person name="Sun H."/>
            <person name="Tunlid A."/>
            <person name="Henrissat B."/>
            <person name="Grigoriev I.V."/>
            <person name="Hibbett D.S."/>
            <person name="Martin F."/>
            <person name="Nordberg H.P."/>
            <person name="Cantor M.N."/>
            <person name="Hua S.X."/>
        </authorList>
    </citation>
    <scope>NUCLEOTIDE SEQUENCE [LARGE SCALE GENOMIC DNA]</scope>
    <source>
        <strain evidence="2 3">Ve08.2h10</strain>
    </source>
</reference>
<feature type="domain" description="G" evidence="1">
    <location>
        <begin position="17"/>
        <end position="122"/>
    </location>
</feature>
<dbReference type="AlphaFoldDB" id="A0A0D0DT28"/>
<dbReference type="InParanoid" id="A0A0D0DT28"/>
<dbReference type="HOGENOM" id="CLU_050405_0_1_1"/>
<dbReference type="CDD" id="cd00882">
    <property type="entry name" value="Ras_like_GTPase"/>
    <property type="match status" value="1"/>
</dbReference>
<dbReference type="Pfam" id="PF01926">
    <property type="entry name" value="MMR_HSR1"/>
    <property type="match status" value="1"/>
</dbReference>